<dbReference type="InterPro" id="IPR006490">
    <property type="entry name" value="Maj_tail_phi13"/>
</dbReference>
<dbReference type="NCBIfam" id="TIGR01603">
    <property type="entry name" value="maj_tail_phi13"/>
    <property type="match status" value="1"/>
</dbReference>
<dbReference type="Proteomes" id="UP000007887">
    <property type="component" value="Chromosome"/>
</dbReference>
<organism evidence="1 2">
    <name type="scientific">Selenomonas ruminantium subsp. lactilytica (strain NBRC 103574 / TAM6421)</name>
    <dbReference type="NCBI Taxonomy" id="927704"/>
    <lineage>
        <taxon>Bacteria</taxon>
        <taxon>Bacillati</taxon>
        <taxon>Bacillota</taxon>
        <taxon>Negativicutes</taxon>
        <taxon>Selenomonadales</taxon>
        <taxon>Selenomonadaceae</taxon>
        <taxon>Selenomonas</taxon>
    </lineage>
</organism>
<proteinExistence type="predicted"/>
<reference evidence="1 2" key="1">
    <citation type="submission" date="2011-10" db="EMBL/GenBank/DDBJ databases">
        <title>Whole genome sequence of Selenomonas ruminantium subsp. lactilytica TAM6421.</title>
        <authorList>
            <person name="Oguchi A."/>
            <person name="Ankai A."/>
            <person name="Kaneko J."/>
            <person name="Yamada-Narita S."/>
            <person name="Fukui S."/>
            <person name="Takahashi M."/>
            <person name="Onodera T."/>
            <person name="Kojima S."/>
            <person name="Fushimi T."/>
            <person name="Abe N."/>
            <person name="Kamio Y."/>
            <person name="Yamazaki S."/>
            <person name="Fujita N."/>
        </authorList>
    </citation>
    <scope>NUCLEOTIDE SEQUENCE [LARGE SCALE GENOMIC DNA]</scope>
    <source>
        <strain evidence="2">NBRC 103574 / TAM6421</strain>
    </source>
</reference>
<accession>I0GRY7</accession>
<dbReference type="HOGENOM" id="CLU_080118_1_0_9"/>
<dbReference type="OrthoDB" id="3078218at2"/>
<dbReference type="PATRIC" id="fig|927704.6.peg.1885"/>
<evidence type="ECO:0000313" key="2">
    <source>
        <dbReference type="Proteomes" id="UP000007887"/>
    </source>
</evidence>
<dbReference type="RefSeq" id="WP_014424955.1">
    <property type="nucleotide sequence ID" value="NC_017068.1"/>
</dbReference>
<sequence>MTTTKSGLTNAAFIGVHNFHIAELISDEAGKAPVYGESIYIPRLREISVKPTVDNATLYADNGACETATAISDYKLTIATASLPLEYRAKLLGHKLDENGVMQNGANDSAPYFAVMFESDKSNGKRRFVRLTKVKFSEPSDDFKTKEEKINYNTPSMEATAIYRESDKVALEQLDEEMETFTDAAAKDWYTLTEKSGS</sequence>
<evidence type="ECO:0000313" key="1">
    <source>
        <dbReference type="EMBL" id="BAL83524.1"/>
    </source>
</evidence>
<dbReference type="InterPro" id="IPR006724">
    <property type="entry name" value="Phage_TTP"/>
</dbReference>
<dbReference type="eggNOG" id="COG5492">
    <property type="taxonomic scope" value="Bacteria"/>
</dbReference>
<dbReference type="AlphaFoldDB" id="I0GRY7"/>
<dbReference type="Pfam" id="PF04630">
    <property type="entry name" value="Phage_TTP_1"/>
    <property type="match status" value="1"/>
</dbReference>
<gene>
    <name evidence="1" type="ordered locus">SELR_18160</name>
</gene>
<name>I0GRY7_SELRL</name>
<protein>
    <submittedName>
        <fullName evidence="1">Putative phage major tail protein</fullName>
    </submittedName>
</protein>
<dbReference type="EMBL" id="AP012292">
    <property type="protein sequence ID" value="BAL83524.1"/>
    <property type="molecule type" value="Genomic_DNA"/>
</dbReference>
<dbReference type="KEGG" id="sri:SELR_18160"/>